<keyword evidence="4" id="KW-1185">Reference proteome</keyword>
<reference evidence="3" key="1">
    <citation type="submission" date="2020-11" db="EMBL/GenBank/DDBJ databases">
        <authorList>
            <consortium name="DOE Joint Genome Institute"/>
            <person name="Ahrendt S."/>
            <person name="Riley R."/>
            <person name="Andreopoulos W."/>
            <person name="Labutti K."/>
            <person name="Pangilinan J."/>
            <person name="Ruiz-Duenas F.J."/>
            <person name="Barrasa J.M."/>
            <person name="Sanchez-Garcia M."/>
            <person name="Camarero S."/>
            <person name="Miyauchi S."/>
            <person name="Serrano A."/>
            <person name="Linde D."/>
            <person name="Babiker R."/>
            <person name="Drula E."/>
            <person name="Ayuso-Fernandez I."/>
            <person name="Pacheco R."/>
            <person name="Padilla G."/>
            <person name="Ferreira P."/>
            <person name="Barriuso J."/>
            <person name="Kellner H."/>
            <person name="Castanera R."/>
            <person name="Alfaro M."/>
            <person name="Ramirez L."/>
            <person name="Pisabarro A.G."/>
            <person name="Kuo A."/>
            <person name="Tritt A."/>
            <person name="Lipzen A."/>
            <person name="He G."/>
            <person name="Yan M."/>
            <person name="Ng V."/>
            <person name="Cullen D."/>
            <person name="Martin F."/>
            <person name="Rosso M.-N."/>
            <person name="Henrissat B."/>
            <person name="Hibbett D."/>
            <person name="Martinez A.T."/>
            <person name="Grigoriev I.V."/>
        </authorList>
    </citation>
    <scope>NUCLEOTIDE SEQUENCE</scope>
    <source>
        <strain evidence="3">CBS 247.69</strain>
    </source>
</reference>
<dbReference type="Pfam" id="PF24883">
    <property type="entry name" value="NPHP3_N"/>
    <property type="match status" value="1"/>
</dbReference>
<feature type="non-terminal residue" evidence="3">
    <location>
        <position position="400"/>
    </location>
</feature>
<comment type="caution">
    <text evidence="3">The sequence shown here is derived from an EMBL/GenBank/DDBJ whole genome shotgun (WGS) entry which is preliminary data.</text>
</comment>
<dbReference type="InterPro" id="IPR007111">
    <property type="entry name" value="NACHT_NTPase"/>
</dbReference>
<evidence type="ECO:0000256" key="1">
    <source>
        <dbReference type="ARBA" id="ARBA00022737"/>
    </source>
</evidence>
<dbReference type="InterPro" id="IPR027417">
    <property type="entry name" value="P-loop_NTPase"/>
</dbReference>
<proteinExistence type="predicted"/>
<dbReference type="PROSITE" id="PS50837">
    <property type="entry name" value="NACHT"/>
    <property type="match status" value="1"/>
</dbReference>
<evidence type="ECO:0000313" key="4">
    <source>
        <dbReference type="Proteomes" id="UP000807353"/>
    </source>
</evidence>
<dbReference type="InterPro" id="IPR056884">
    <property type="entry name" value="NPHP3-like_N"/>
</dbReference>
<keyword evidence="1" id="KW-0677">Repeat</keyword>
<dbReference type="Gene3D" id="3.40.50.300">
    <property type="entry name" value="P-loop containing nucleotide triphosphate hydrolases"/>
    <property type="match status" value="1"/>
</dbReference>
<protein>
    <recommendedName>
        <fullName evidence="2">NACHT domain-containing protein</fullName>
    </recommendedName>
</protein>
<name>A0A9P5Y1D3_9AGAR</name>
<dbReference type="AlphaFoldDB" id="A0A9P5Y1D3"/>
<gene>
    <name evidence="3" type="ORF">BDZ94DRAFT_1195941</name>
</gene>
<dbReference type="PANTHER" id="PTHR10039">
    <property type="entry name" value="AMELOGENIN"/>
    <property type="match status" value="1"/>
</dbReference>
<dbReference type="OrthoDB" id="4760524at2759"/>
<dbReference type="Proteomes" id="UP000807353">
    <property type="component" value="Unassembled WGS sequence"/>
</dbReference>
<evidence type="ECO:0000259" key="2">
    <source>
        <dbReference type="PROSITE" id="PS50837"/>
    </source>
</evidence>
<organism evidence="3 4">
    <name type="scientific">Collybia nuda</name>
    <dbReference type="NCBI Taxonomy" id="64659"/>
    <lineage>
        <taxon>Eukaryota</taxon>
        <taxon>Fungi</taxon>
        <taxon>Dikarya</taxon>
        <taxon>Basidiomycota</taxon>
        <taxon>Agaricomycotina</taxon>
        <taxon>Agaricomycetes</taxon>
        <taxon>Agaricomycetidae</taxon>
        <taxon>Agaricales</taxon>
        <taxon>Tricholomatineae</taxon>
        <taxon>Clitocybaceae</taxon>
        <taxon>Collybia</taxon>
    </lineage>
</organism>
<evidence type="ECO:0000313" key="3">
    <source>
        <dbReference type="EMBL" id="KAF9461642.1"/>
    </source>
</evidence>
<dbReference type="EMBL" id="MU150281">
    <property type="protein sequence ID" value="KAF9461642.1"/>
    <property type="molecule type" value="Genomic_DNA"/>
</dbReference>
<dbReference type="SUPFAM" id="SSF52540">
    <property type="entry name" value="P-loop containing nucleoside triphosphate hydrolases"/>
    <property type="match status" value="1"/>
</dbReference>
<sequence length="400" mass="44959">MDTREEDILFLDGSAGTGKTSVAQTLAARCAEMGLLVSSYFFFRGSPSRNTITPLVPTIAHDIGTSTPQMRKKMKKIINEDPSILDKSTDEQLRKLILDLYQPSLFRWKSTSKQKPSLLVIDGLDECIGDNDQRQIINLLGQLAKSKHFPIRCFITSRPEPHIISAIGSLSVSVARVTLNDETWDTTQDIRTYFRSSFGEISARLPPSVPRPWPSDAVLEVLVQKAGGVFIYASTIVKYVDDEDSLPMTQLEHVLEPSPGTVPFAELDHLYQQILTRCPSQHLQTLLHIFGFMLLRNPAYEEAYDVSLIEEILGLSHGRVAIVLRRLHSILAIKTIGTRKSLGLLHASFEDFLFDRSRSGHFSINRHTENLFLSMKCIDYMSNREQRGHDSLSLSSSKKA</sequence>
<feature type="domain" description="NACHT" evidence="2">
    <location>
        <begin position="7"/>
        <end position="159"/>
    </location>
</feature>
<accession>A0A9P5Y1D3</accession>
<dbReference type="PANTHER" id="PTHR10039:SF14">
    <property type="entry name" value="NACHT DOMAIN-CONTAINING PROTEIN"/>
    <property type="match status" value="1"/>
</dbReference>